<dbReference type="InterPro" id="IPR029058">
    <property type="entry name" value="AB_hydrolase_fold"/>
</dbReference>
<dbReference type="GO" id="GO:0016020">
    <property type="term" value="C:membrane"/>
    <property type="evidence" value="ECO:0007669"/>
    <property type="project" value="TreeGrafter"/>
</dbReference>
<dbReference type="Pfam" id="PF00561">
    <property type="entry name" value="Abhydrolase_1"/>
    <property type="match status" value="1"/>
</dbReference>
<dbReference type="OrthoDB" id="1224630at2"/>
<dbReference type="HOGENOM" id="CLU_020336_32_0_10"/>
<dbReference type="PANTHER" id="PTHR43798:SF33">
    <property type="entry name" value="HYDROLASE, PUTATIVE (AFU_ORTHOLOGUE AFUA_2G14860)-RELATED"/>
    <property type="match status" value="1"/>
</dbReference>
<dbReference type="EMBL" id="CP002046">
    <property type="protein sequence ID" value="EAP87401.1"/>
    <property type="molecule type" value="Genomic_DNA"/>
</dbReference>
<dbReference type="GeneID" id="89452112"/>
<dbReference type="SUPFAM" id="SSF53474">
    <property type="entry name" value="alpha/beta-Hydrolases"/>
    <property type="match status" value="1"/>
</dbReference>
<feature type="domain" description="AB hydrolase-1" evidence="1">
    <location>
        <begin position="71"/>
        <end position="187"/>
    </location>
</feature>
<evidence type="ECO:0000313" key="2">
    <source>
        <dbReference type="EMBL" id="EAP87401.1"/>
    </source>
</evidence>
<keyword evidence="3" id="KW-1185">Reference proteome</keyword>
<dbReference type="KEGG" id="cat:CA2559_01560"/>
<sequence>MKTKTQLLVLILIGVLFASCTALQYRETTEEVYLRHKAINIPTEITTFNSKVIDRNIRVQAVKESNNNINVIFFHGSPSSMAAWRDYLIDTSLVKKANLYAVDRPGYGYSGFGDELTSIKTQAKVMNELINDYNLENVILVGTSYGGPLAARIAVLNTRVKALIMVSPALDPNQEKKIWASRLTQWWLTRWLVPTGYRVAGDEKTTHAKELEKIEDGWETLKIPVVHIHGTEDKVVPFGNINYSKEVFENITVIPISNAGHEIAWQTPELVKPEIEVLITTLIEDIKP</sequence>
<dbReference type="AlphaFoldDB" id="A3U584"/>
<dbReference type="Gene3D" id="3.40.50.1820">
    <property type="entry name" value="alpha/beta hydrolase"/>
    <property type="match status" value="1"/>
</dbReference>
<protein>
    <submittedName>
        <fullName evidence="2">Alpha/beta hydrolase superfamily protein</fullName>
    </submittedName>
</protein>
<dbReference type="InterPro" id="IPR050266">
    <property type="entry name" value="AB_hydrolase_sf"/>
</dbReference>
<dbReference type="PROSITE" id="PS51257">
    <property type="entry name" value="PROKAR_LIPOPROTEIN"/>
    <property type="match status" value="1"/>
</dbReference>
<name>A3U584_CROAH</name>
<proteinExistence type="predicted"/>
<organism evidence="2 3">
    <name type="scientific">Croceibacter atlanticus (strain ATCC BAA-628 / JCM 21780 / CIP 108009 / IAM 15332 / KCTC 12090 / HTCC2559)</name>
    <dbReference type="NCBI Taxonomy" id="216432"/>
    <lineage>
        <taxon>Bacteria</taxon>
        <taxon>Pseudomonadati</taxon>
        <taxon>Bacteroidota</taxon>
        <taxon>Flavobacteriia</taxon>
        <taxon>Flavobacteriales</taxon>
        <taxon>Flavobacteriaceae</taxon>
        <taxon>Croceibacter</taxon>
    </lineage>
</organism>
<dbReference type="PANTHER" id="PTHR43798">
    <property type="entry name" value="MONOACYLGLYCEROL LIPASE"/>
    <property type="match status" value="1"/>
</dbReference>
<dbReference type="InterPro" id="IPR000073">
    <property type="entry name" value="AB_hydrolase_1"/>
</dbReference>
<evidence type="ECO:0000313" key="3">
    <source>
        <dbReference type="Proteomes" id="UP000002297"/>
    </source>
</evidence>
<dbReference type="Proteomes" id="UP000002297">
    <property type="component" value="Chromosome"/>
</dbReference>
<accession>A3U584</accession>
<reference evidence="2 3" key="1">
    <citation type="journal article" date="2010" name="J. Bacteriol.">
        <title>The complete genome sequence of Croceibacter atlanticus HTCC2559T.</title>
        <authorList>
            <person name="Oh H.M."/>
            <person name="Kang I."/>
            <person name="Ferriera S."/>
            <person name="Giovannoni S.J."/>
            <person name="Cho J.C."/>
        </authorList>
    </citation>
    <scope>NUCLEOTIDE SEQUENCE [LARGE SCALE GENOMIC DNA]</scope>
    <source>
        <strain evidence="3">ATCC BAA-628 / HTCC2559 / KCTC 12090</strain>
    </source>
</reference>
<dbReference type="eggNOG" id="COG1073">
    <property type="taxonomic scope" value="Bacteria"/>
</dbReference>
<keyword evidence="2" id="KW-0378">Hydrolase</keyword>
<dbReference type="STRING" id="216432.CA2559_01560"/>
<gene>
    <name evidence="2" type="ordered locus">CA2559_01560</name>
</gene>
<evidence type="ECO:0000259" key="1">
    <source>
        <dbReference type="Pfam" id="PF00561"/>
    </source>
</evidence>
<dbReference type="RefSeq" id="WP_013186079.1">
    <property type="nucleotide sequence ID" value="NC_014230.1"/>
</dbReference>
<dbReference type="GO" id="GO:0016787">
    <property type="term" value="F:hydrolase activity"/>
    <property type="evidence" value="ECO:0007669"/>
    <property type="project" value="UniProtKB-KW"/>
</dbReference>
<dbReference type="ESTHER" id="croah-a3u584">
    <property type="family name" value="6_AlphaBeta_hydrolase"/>
</dbReference>